<keyword evidence="2" id="KW-0547">Nucleotide-binding</keyword>
<evidence type="ECO:0000313" key="6">
    <source>
        <dbReference type="Proteomes" id="UP001501588"/>
    </source>
</evidence>
<dbReference type="Pfam" id="PF00005">
    <property type="entry name" value="ABC_tran"/>
    <property type="match status" value="1"/>
</dbReference>
<dbReference type="PROSITE" id="PS50893">
    <property type="entry name" value="ABC_TRANSPORTER_2"/>
    <property type="match status" value="1"/>
</dbReference>
<protein>
    <submittedName>
        <fullName evidence="5">ABC transporter ATP-binding protein</fullName>
    </submittedName>
</protein>
<dbReference type="InterPro" id="IPR050093">
    <property type="entry name" value="ABC_SmlMolc_Importer"/>
</dbReference>
<dbReference type="InterPro" id="IPR008995">
    <property type="entry name" value="Mo/tungstate-bd_C_term_dom"/>
</dbReference>
<dbReference type="GO" id="GO:0005524">
    <property type="term" value="F:ATP binding"/>
    <property type="evidence" value="ECO:0007669"/>
    <property type="project" value="UniProtKB-KW"/>
</dbReference>
<evidence type="ECO:0000256" key="3">
    <source>
        <dbReference type="ARBA" id="ARBA00022840"/>
    </source>
</evidence>
<gene>
    <name evidence="5" type="ORF">GCM10009416_03820</name>
</gene>
<feature type="domain" description="ABC transporter" evidence="4">
    <location>
        <begin position="7"/>
        <end position="237"/>
    </location>
</feature>
<dbReference type="Gene3D" id="3.40.50.300">
    <property type="entry name" value="P-loop containing nucleotide triphosphate hydrolases"/>
    <property type="match status" value="1"/>
</dbReference>
<sequence length="356" mass="37119">MPAEPLLRIEGVAKRFGPVAALDGLDLDVAPGEFLALLGGSGSGKSTLLRLVAGFETPDSGRILLRGEDLAGKPPQARDVGMVFQSYALFPHLSVFDNVAYGLRREGVARPEIARRVAEALAMVGLQGMERRMPHQLSGGQRQRVALVRSLAKRPSLLLLDEPLGALDAGLRERTGFELRALQRRTGAGFVMVTHDQAEALSLADRVAVLEGGRLVQCDAPRVLYDRPATRFVAEFLGGANLLEGRAGADGAVECPAVGCTLRLPGAAPPAGAAVSVAVRPERIGLLPATDAPRGANTAAGTLRELAYRGEAWVALVATAGGQVLRVVLPGGAAPPPPGDGVALAWEDGANVVLKE</sequence>
<keyword evidence="6" id="KW-1185">Reference proteome</keyword>
<reference evidence="6" key="1">
    <citation type="journal article" date="2019" name="Int. J. Syst. Evol. Microbiol.">
        <title>The Global Catalogue of Microorganisms (GCM) 10K type strain sequencing project: providing services to taxonomists for standard genome sequencing and annotation.</title>
        <authorList>
            <consortium name="The Broad Institute Genomics Platform"/>
            <consortium name="The Broad Institute Genome Sequencing Center for Infectious Disease"/>
            <person name="Wu L."/>
            <person name="Ma J."/>
        </authorList>
    </citation>
    <scope>NUCLEOTIDE SEQUENCE [LARGE SCALE GENOMIC DNA]</scope>
    <source>
        <strain evidence="6">JCM 9933</strain>
    </source>
</reference>
<accession>A0ABP3PJZ9</accession>
<evidence type="ECO:0000256" key="1">
    <source>
        <dbReference type="ARBA" id="ARBA00022448"/>
    </source>
</evidence>
<dbReference type="EMBL" id="BAAAFZ010000006">
    <property type="protein sequence ID" value="GAA0568804.1"/>
    <property type="molecule type" value="Genomic_DNA"/>
</dbReference>
<dbReference type="PANTHER" id="PTHR42781:SF4">
    <property type="entry name" value="SPERMIDINE_PUTRESCINE IMPORT ATP-BINDING PROTEIN POTA"/>
    <property type="match status" value="1"/>
</dbReference>
<dbReference type="InterPro" id="IPR027417">
    <property type="entry name" value="P-loop_NTPase"/>
</dbReference>
<evidence type="ECO:0000259" key="4">
    <source>
        <dbReference type="PROSITE" id="PS50893"/>
    </source>
</evidence>
<name>A0ABP3PJZ9_9PROT</name>
<evidence type="ECO:0000256" key="2">
    <source>
        <dbReference type="ARBA" id="ARBA00022741"/>
    </source>
</evidence>
<dbReference type="SUPFAM" id="SSF52540">
    <property type="entry name" value="P-loop containing nucleoside triphosphate hydrolases"/>
    <property type="match status" value="1"/>
</dbReference>
<evidence type="ECO:0000313" key="5">
    <source>
        <dbReference type="EMBL" id="GAA0568804.1"/>
    </source>
</evidence>
<organism evidence="5 6">
    <name type="scientific">Craurococcus roseus</name>
    <dbReference type="NCBI Taxonomy" id="77585"/>
    <lineage>
        <taxon>Bacteria</taxon>
        <taxon>Pseudomonadati</taxon>
        <taxon>Pseudomonadota</taxon>
        <taxon>Alphaproteobacteria</taxon>
        <taxon>Acetobacterales</taxon>
        <taxon>Acetobacteraceae</taxon>
        <taxon>Craurococcus</taxon>
    </lineage>
</organism>
<proteinExistence type="predicted"/>
<dbReference type="InterPro" id="IPR017871">
    <property type="entry name" value="ABC_transporter-like_CS"/>
</dbReference>
<comment type="caution">
    <text evidence="5">The sequence shown here is derived from an EMBL/GenBank/DDBJ whole genome shotgun (WGS) entry which is preliminary data.</text>
</comment>
<keyword evidence="1" id="KW-0813">Transport</keyword>
<dbReference type="Gene3D" id="2.40.50.100">
    <property type="match status" value="1"/>
</dbReference>
<dbReference type="RefSeq" id="WP_343893439.1">
    <property type="nucleotide sequence ID" value="NZ_BAAAFZ010000006.1"/>
</dbReference>
<dbReference type="InterPro" id="IPR003439">
    <property type="entry name" value="ABC_transporter-like_ATP-bd"/>
</dbReference>
<dbReference type="InterPro" id="IPR003593">
    <property type="entry name" value="AAA+_ATPase"/>
</dbReference>
<dbReference type="SMART" id="SM00382">
    <property type="entry name" value="AAA"/>
    <property type="match status" value="1"/>
</dbReference>
<dbReference type="Pfam" id="PF08402">
    <property type="entry name" value="TOBE_2"/>
    <property type="match status" value="1"/>
</dbReference>
<keyword evidence="3 5" id="KW-0067">ATP-binding</keyword>
<dbReference type="Proteomes" id="UP001501588">
    <property type="component" value="Unassembled WGS sequence"/>
</dbReference>
<dbReference type="PROSITE" id="PS00211">
    <property type="entry name" value="ABC_TRANSPORTER_1"/>
    <property type="match status" value="1"/>
</dbReference>
<dbReference type="InterPro" id="IPR013611">
    <property type="entry name" value="Transp-assoc_OB_typ2"/>
</dbReference>
<dbReference type="PANTHER" id="PTHR42781">
    <property type="entry name" value="SPERMIDINE/PUTRESCINE IMPORT ATP-BINDING PROTEIN POTA"/>
    <property type="match status" value="1"/>
</dbReference>
<dbReference type="SUPFAM" id="SSF50331">
    <property type="entry name" value="MOP-like"/>
    <property type="match status" value="1"/>
</dbReference>